<proteinExistence type="predicted"/>
<accession>A0A8K0HCB7</accession>
<dbReference type="EMBL" id="VOIH02000004">
    <property type="protein sequence ID" value="KAF3449544.1"/>
    <property type="molecule type" value="Genomic_DNA"/>
</dbReference>
<evidence type="ECO:0000313" key="1">
    <source>
        <dbReference type="EMBL" id="KAF3449544.1"/>
    </source>
</evidence>
<sequence>MVVVLRKWASVNGMSSEGGPLVDLEMSKDGLAESYPVKMVIQSCLSILREVVLQRCCSALRFLPPKMV</sequence>
<dbReference type="Proteomes" id="UP000796880">
    <property type="component" value="Unassembled WGS sequence"/>
</dbReference>
<reference evidence="1" key="1">
    <citation type="submission" date="2020-03" db="EMBL/GenBank/DDBJ databases">
        <title>A high-quality chromosome-level genome assembly of a woody plant with both climbing and erect habits, Rhamnella rubrinervis.</title>
        <authorList>
            <person name="Lu Z."/>
            <person name="Yang Y."/>
            <person name="Zhu X."/>
            <person name="Sun Y."/>
        </authorList>
    </citation>
    <scope>NUCLEOTIDE SEQUENCE</scope>
    <source>
        <strain evidence="1">BYM</strain>
        <tissue evidence="1">Leaf</tissue>
    </source>
</reference>
<evidence type="ECO:0000313" key="2">
    <source>
        <dbReference type="Proteomes" id="UP000796880"/>
    </source>
</evidence>
<keyword evidence="2" id="KW-1185">Reference proteome</keyword>
<gene>
    <name evidence="1" type="ORF">FNV43_RR10273</name>
</gene>
<comment type="caution">
    <text evidence="1">The sequence shown here is derived from an EMBL/GenBank/DDBJ whole genome shotgun (WGS) entry which is preliminary data.</text>
</comment>
<name>A0A8K0HCB7_9ROSA</name>
<dbReference type="AlphaFoldDB" id="A0A8K0HCB7"/>
<organism evidence="1 2">
    <name type="scientific">Rhamnella rubrinervis</name>
    <dbReference type="NCBI Taxonomy" id="2594499"/>
    <lineage>
        <taxon>Eukaryota</taxon>
        <taxon>Viridiplantae</taxon>
        <taxon>Streptophyta</taxon>
        <taxon>Embryophyta</taxon>
        <taxon>Tracheophyta</taxon>
        <taxon>Spermatophyta</taxon>
        <taxon>Magnoliopsida</taxon>
        <taxon>eudicotyledons</taxon>
        <taxon>Gunneridae</taxon>
        <taxon>Pentapetalae</taxon>
        <taxon>rosids</taxon>
        <taxon>fabids</taxon>
        <taxon>Rosales</taxon>
        <taxon>Rhamnaceae</taxon>
        <taxon>rhamnoid group</taxon>
        <taxon>Rhamneae</taxon>
        <taxon>Rhamnella</taxon>
    </lineage>
</organism>
<protein>
    <submittedName>
        <fullName evidence="1">Uncharacterized protein</fullName>
    </submittedName>
</protein>